<dbReference type="HOGENOM" id="CLU_1249730_0_0_4"/>
<proteinExistence type="predicted"/>
<dbReference type="InterPro" id="IPR014918">
    <property type="entry name" value="Phage_tail_3"/>
</dbReference>
<dbReference type="KEGG" id="vap:Vapar_2481"/>
<sequence length="216" mass="22152">MAAGKRLKFQGSTLQISTGTSAAKTITDISEADPALVTSTAHGQVLGAVGRIAAVVGMTEVNGKLYVVDNPDTNDFELAGVDATGYTPYTSGGTFTPLTMSAFCELTGVDQQDGTTDEIDVTTICSTAKEFETGLSDSGTLTLNYNFAPNESVQAAIRAAKVAGEEIAVRITFPNSGGTIVMIGSVQQSSFSGAVSGVWTGSTTLKLSGEIFVLAA</sequence>
<reference evidence="1" key="1">
    <citation type="submission" date="2009-06" db="EMBL/GenBank/DDBJ databases">
        <title>Complete sequence of chromosome 1 of Variovorax paradoxus S110.</title>
        <authorList>
            <consortium name="US DOE Joint Genome Institute"/>
            <person name="Lucas S."/>
            <person name="Copeland A."/>
            <person name="Lapidus A."/>
            <person name="Glavina del Rio T."/>
            <person name="Tice H."/>
            <person name="Bruce D."/>
            <person name="Goodwin L."/>
            <person name="Pitluck S."/>
            <person name="Chertkov O."/>
            <person name="Brettin T."/>
            <person name="Detter J.C."/>
            <person name="Han C."/>
            <person name="Larimer F."/>
            <person name="Land M."/>
            <person name="Hauser L."/>
            <person name="Kyrpides N."/>
            <person name="Ovchinnikova G."/>
            <person name="Orwin P."/>
            <person name="Leadbetter J.R."/>
            <person name="Spain J.C."/>
            <person name="Han J.I."/>
        </authorList>
    </citation>
    <scope>NUCLEOTIDE SEQUENCE</scope>
    <source>
        <strain evidence="1">S110</strain>
    </source>
</reference>
<organism evidence="1">
    <name type="scientific">Variovorax paradoxus (strain S110)</name>
    <dbReference type="NCBI Taxonomy" id="543728"/>
    <lineage>
        <taxon>Bacteria</taxon>
        <taxon>Pseudomonadati</taxon>
        <taxon>Pseudomonadota</taxon>
        <taxon>Betaproteobacteria</taxon>
        <taxon>Burkholderiales</taxon>
        <taxon>Comamonadaceae</taxon>
        <taxon>Variovorax</taxon>
    </lineage>
</organism>
<gene>
    <name evidence="1" type="ordered locus">Vapar_2481</name>
</gene>
<dbReference type="Gene3D" id="4.10.410.40">
    <property type="match status" value="1"/>
</dbReference>
<dbReference type="STRING" id="543728.Vapar_2481"/>
<dbReference type="eggNOG" id="ENOG5032WS8">
    <property type="taxonomic scope" value="Bacteria"/>
</dbReference>
<protein>
    <recommendedName>
        <fullName evidence="2">Phage tail protein</fullName>
    </recommendedName>
</protein>
<name>C5CJQ4_VARPS</name>
<dbReference type="OrthoDB" id="9025082at2"/>
<evidence type="ECO:0000313" key="1">
    <source>
        <dbReference type="EMBL" id="ACS19107.1"/>
    </source>
</evidence>
<evidence type="ECO:0008006" key="2">
    <source>
        <dbReference type="Google" id="ProtNLM"/>
    </source>
</evidence>
<accession>C5CJQ4</accession>
<dbReference type="EMBL" id="CP001635">
    <property type="protein sequence ID" value="ACS19107.1"/>
    <property type="molecule type" value="Genomic_DNA"/>
</dbReference>
<dbReference type="AlphaFoldDB" id="C5CJQ4"/>
<dbReference type="Pfam" id="PF08813">
    <property type="entry name" value="Phage_tail_3"/>
    <property type="match status" value="1"/>
</dbReference>